<comment type="caution">
    <text evidence="18">The sequence shown here is derived from an EMBL/GenBank/DDBJ whole genome shotgun (WGS) entry which is preliminary data.</text>
</comment>
<dbReference type="EMBL" id="JBHSBC010000009">
    <property type="protein sequence ID" value="MFC3980607.1"/>
    <property type="molecule type" value="Genomic_DNA"/>
</dbReference>
<dbReference type="Pfam" id="PF04954">
    <property type="entry name" value="SIP"/>
    <property type="match status" value="1"/>
</dbReference>
<evidence type="ECO:0000256" key="5">
    <source>
        <dbReference type="ARBA" id="ARBA00022692"/>
    </source>
</evidence>
<dbReference type="Gene3D" id="1.20.1560.10">
    <property type="entry name" value="ABC transporter type 1, transmembrane domain"/>
    <property type="match status" value="1"/>
</dbReference>
<feature type="transmembrane region" description="Helical" evidence="14">
    <location>
        <begin position="567"/>
        <end position="590"/>
    </location>
</feature>
<keyword evidence="3" id="KW-1003">Cell membrane</keyword>
<evidence type="ECO:0000256" key="10">
    <source>
        <dbReference type="ARBA" id="ARBA00023136"/>
    </source>
</evidence>
<name>A0ABV8EW59_9ACTN</name>
<dbReference type="PROSITE" id="PS50929">
    <property type="entry name" value="ABC_TM1F"/>
    <property type="match status" value="1"/>
</dbReference>
<evidence type="ECO:0000256" key="11">
    <source>
        <dbReference type="ARBA" id="ARBA00023467"/>
    </source>
</evidence>
<evidence type="ECO:0000256" key="6">
    <source>
        <dbReference type="ARBA" id="ARBA00022741"/>
    </source>
</evidence>
<keyword evidence="9 14" id="KW-1133">Transmembrane helix</keyword>
<dbReference type="Proteomes" id="UP001595698">
    <property type="component" value="Unassembled WGS sequence"/>
</dbReference>
<dbReference type="InterPro" id="IPR039421">
    <property type="entry name" value="Type_1_exporter"/>
</dbReference>
<evidence type="ECO:0000256" key="7">
    <source>
        <dbReference type="ARBA" id="ARBA00022827"/>
    </source>
</evidence>
<dbReference type="InterPro" id="IPR007037">
    <property type="entry name" value="SIP_rossman_dom"/>
</dbReference>
<keyword evidence="5 14" id="KW-0812">Transmembrane</keyword>
<evidence type="ECO:0000256" key="12">
    <source>
        <dbReference type="ARBA" id="ARBA00023488"/>
    </source>
</evidence>
<evidence type="ECO:0000313" key="18">
    <source>
        <dbReference type="EMBL" id="MFC3980607.1"/>
    </source>
</evidence>
<evidence type="ECO:0000256" key="3">
    <source>
        <dbReference type="ARBA" id="ARBA00022475"/>
    </source>
</evidence>
<dbReference type="SUPFAM" id="SSF52540">
    <property type="entry name" value="P-loop containing nucleoside triphosphate hydrolases"/>
    <property type="match status" value="1"/>
</dbReference>
<proteinExistence type="predicted"/>
<keyword evidence="8 18" id="KW-0067">ATP-binding</keyword>
<organism evidence="18 19">
    <name type="scientific">Streptosporangium jomthongense</name>
    <dbReference type="NCBI Taxonomy" id="1193683"/>
    <lineage>
        <taxon>Bacteria</taxon>
        <taxon>Bacillati</taxon>
        <taxon>Actinomycetota</taxon>
        <taxon>Actinomycetes</taxon>
        <taxon>Streptosporangiales</taxon>
        <taxon>Streptosporangiaceae</taxon>
        <taxon>Streptosporangium</taxon>
    </lineage>
</organism>
<dbReference type="InterPro" id="IPR017927">
    <property type="entry name" value="FAD-bd_FR_type"/>
</dbReference>
<dbReference type="InterPro" id="IPR013113">
    <property type="entry name" value="SIP_FAD-bd"/>
</dbReference>
<keyword evidence="6" id="KW-0547">Nucleotide-binding</keyword>
<dbReference type="PANTHER" id="PTHR24221">
    <property type="entry name" value="ATP-BINDING CASSETTE SUB-FAMILY B"/>
    <property type="match status" value="1"/>
</dbReference>
<dbReference type="InterPro" id="IPR017871">
    <property type="entry name" value="ABC_transporter-like_CS"/>
</dbReference>
<comment type="subunit">
    <text evidence="11">Forms a heterodimer with IrtB.</text>
</comment>
<gene>
    <name evidence="18" type="ORF">ACFOYY_10775</name>
</gene>
<dbReference type="Gene3D" id="2.40.30.10">
    <property type="entry name" value="Translation factors"/>
    <property type="match status" value="1"/>
</dbReference>
<evidence type="ECO:0000256" key="9">
    <source>
        <dbReference type="ARBA" id="ARBA00022989"/>
    </source>
</evidence>
<evidence type="ECO:0000256" key="14">
    <source>
        <dbReference type="SAM" id="Phobius"/>
    </source>
</evidence>
<reference evidence="19" key="1">
    <citation type="journal article" date="2019" name="Int. J. Syst. Evol. Microbiol.">
        <title>The Global Catalogue of Microorganisms (GCM) 10K type strain sequencing project: providing services to taxonomists for standard genome sequencing and annotation.</title>
        <authorList>
            <consortium name="The Broad Institute Genomics Platform"/>
            <consortium name="The Broad Institute Genome Sequencing Center for Infectious Disease"/>
            <person name="Wu L."/>
            <person name="Ma J."/>
        </authorList>
    </citation>
    <scope>NUCLEOTIDE SEQUENCE [LARGE SCALE GENOMIC DNA]</scope>
    <source>
        <strain evidence="19">TBRC 7912</strain>
    </source>
</reference>
<dbReference type="InterPro" id="IPR003439">
    <property type="entry name" value="ABC_transporter-like_ATP-bd"/>
</dbReference>
<dbReference type="Gene3D" id="3.40.50.300">
    <property type="entry name" value="P-loop containing nucleotide triphosphate hydrolases"/>
    <property type="match status" value="1"/>
</dbReference>
<evidence type="ECO:0000256" key="1">
    <source>
        <dbReference type="ARBA" id="ARBA00001974"/>
    </source>
</evidence>
<evidence type="ECO:0000313" key="19">
    <source>
        <dbReference type="Proteomes" id="UP001595698"/>
    </source>
</evidence>
<comment type="subcellular location">
    <subcellularLocation>
        <location evidence="2">Cell membrane</location>
        <topology evidence="2">Multi-pass membrane protein</topology>
    </subcellularLocation>
</comment>
<dbReference type="CDD" id="cd06193">
    <property type="entry name" value="siderophore_interacting"/>
    <property type="match status" value="1"/>
</dbReference>
<feature type="domain" description="FAD-binding FR-type" evidence="17">
    <location>
        <begin position="16"/>
        <end position="124"/>
    </location>
</feature>
<dbReference type="Gene3D" id="3.40.50.80">
    <property type="entry name" value="Nucleotide-binding domain of ferredoxin-NADP reductase (FNR) module"/>
    <property type="match status" value="1"/>
</dbReference>
<dbReference type="Pfam" id="PF00005">
    <property type="entry name" value="ABC_tran"/>
    <property type="match status" value="1"/>
</dbReference>
<accession>A0ABV8EW59</accession>
<evidence type="ECO:0000259" key="15">
    <source>
        <dbReference type="PROSITE" id="PS50893"/>
    </source>
</evidence>
<evidence type="ECO:0000256" key="8">
    <source>
        <dbReference type="ARBA" id="ARBA00022840"/>
    </source>
</evidence>
<dbReference type="PROSITE" id="PS51384">
    <property type="entry name" value="FAD_FR"/>
    <property type="match status" value="1"/>
</dbReference>
<dbReference type="InterPro" id="IPR036640">
    <property type="entry name" value="ABC1_TM_sf"/>
</dbReference>
<feature type="transmembrane region" description="Helical" evidence="14">
    <location>
        <begin position="424"/>
        <end position="443"/>
    </location>
</feature>
<feature type="domain" description="ABC transmembrane type-1" evidence="16">
    <location>
        <begin position="310"/>
        <end position="592"/>
    </location>
</feature>
<dbReference type="GO" id="GO:0005524">
    <property type="term" value="F:ATP binding"/>
    <property type="evidence" value="ECO:0007669"/>
    <property type="project" value="UniProtKB-KW"/>
</dbReference>
<dbReference type="InterPro" id="IPR039261">
    <property type="entry name" value="FNR_nucleotide-bd"/>
</dbReference>
<dbReference type="InterPro" id="IPR017938">
    <property type="entry name" value="Riboflavin_synthase-like_b-brl"/>
</dbReference>
<evidence type="ECO:0000256" key="13">
    <source>
        <dbReference type="SAM" id="MobiDB-lite"/>
    </source>
</evidence>
<feature type="transmembrane region" description="Helical" evidence="14">
    <location>
        <begin position="350"/>
        <end position="373"/>
    </location>
</feature>
<dbReference type="PANTHER" id="PTHR24221:SF654">
    <property type="entry name" value="ATP-BINDING CASSETTE SUB-FAMILY B MEMBER 6"/>
    <property type="match status" value="1"/>
</dbReference>
<dbReference type="Pfam" id="PF08021">
    <property type="entry name" value="FAD_binding_9"/>
    <property type="match status" value="1"/>
</dbReference>
<evidence type="ECO:0000256" key="4">
    <source>
        <dbReference type="ARBA" id="ARBA00022630"/>
    </source>
</evidence>
<dbReference type="PROSITE" id="PS00211">
    <property type="entry name" value="ABC_TRANSPORTER_1"/>
    <property type="match status" value="1"/>
</dbReference>
<feature type="transmembrane region" description="Helical" evidence="14">
    <location>
        <begin position="308"/>
        <end position="330"/>
    </location>
</feature>
<dbReference type="PROSITE" id="PS50893">
    <property type="entry name" value="ABC_TRANSPORTER_2"/>
    <property type="match status" value="1"/>
</dbReference>
<keyword evidence="19" id="KW-1185">Reference proteome</keyword>
<dbReference type="InterPro" id="IPR011527">
    <property type="entry name" value="ABC1_TM_dom"/>
</dbReference>
<protein>
    <recommendedName>
        <fullName evidence="12">Mycobactin import ATP-binding/permease protein IrtA</fullName>
    </recommendedName>
</protein>
<dbReference type="SMART" id="SM00382">
    <property type="entry name" value="AAA"/>
    <property type="match status" value="1"/>
</dbReference>
<sequence length="870" mass="93763">MAARGFQGAVMRGFGARDHVATVVRTSMVTPHMVRIHMSAPTLFENVTVGPTAWLRFWFPDPTGSDREHQRAYTLVSCEPETGEFAVDVVLHEPAGPATVWARRAEPGDEVQVMSFGSSRFAVPDEPPAGYLLVGDPASVPAINGIVAALPDDAEIALYLEKQHEEDELIPLASHPGLRVRWVPRDGETSLAAAIDERDWSNWYAWAATEAGSLKHLRRTLRDRFGFPKADTYAQAYWTYGRAMGSLRRTDEEKATGQAPAVRPAEGEATGQEDVRAGGSASVAQDGRVPGRWRSQAAKELLAPVKTAMIVAGVVQGVVTLVQLAPFVLLAELARLLLAGADGDRLWGTAVAFLVVFGAGALLGGALTVWLHVVDARFGARVRHRLLGKLVRLPLGWFTRRGSGAVKKLVQDDTLELHGLVTHAIPDGVAAVVAPVAVLVYLFATDWRLALVLFVPIVVYLFAFAAMMFQSGPKIAEASRWAERMGNESAAFFAGQPVIRMFGGVAASSFRRELESYIGFLDGWQRPFIGKKTFIDLVTRPMTFLWLIMVVGTPMVVSGAMEAATLLPFLLLGTTFGARLLGIGLGMGGVRAGVLAARRIAVVLGEKELAVRPEAVEPEGERGVVRFEGVSFGYRPGKPVIHDVSLTLRPGTVTALVGPSGSGKSTLAGLLARFHDVDSGAVTVGGRDIRAMSGDDLYTRVGFVFQDAQLVHGTVRENIALARPEATTAEIETAARDARIHERILRLPDGYETVLDGDGGLSGGERQRLTIARALLADTPVLVLDEATAFADPESEHLVQQALTRLTRGRTVLVVAHRLHTVVDADQIVVLDHGRVAETGTHTELIASGGRYRRLWDSRGSVPAKAEVSR</sequence>
<dbReference type="Pfam" id="PF00664">
    <property type="entry name" value="ABC_membrane"/>
    <property type="match status" value="1"/>
</dbReference>
<feature type="transmembrane region" description="Helical" evidence="14">
    <location>
        <begin position="542"/>
        <end position="561"/>
    </location>
</feature>
<dbReference type="SUPFAM" id="SSF63380">
    <property type="entry name" value="Riboflavin synthase domain-like"/>
    <property type="match status" value="1"/>
</dbReference>
<feature type="transmembrane region" description="Helical" evidence="14">
    <location>
        <begin position="449"/>
        <end position="469"/>
    </location>
</feature>
<dbReference type="InterPro" id="IPR027417">
    <property type="entry name" value="P-loop_NTPase"/>
</dbReference>
<comment type="cofactor">
    <cofactor evidence="1">
        <name>FAD</name>
        <dbReference type="ChEBI" id="CHEBI:57692"/>
    </cofactor>
</comment>
<dbReference type="SUPFAM" id="SSF90123">
    <property type="entry name" value="ABC transporter transmembrane region"/>
    <property type="match status" value="1"/>
</dbReference>
<feature type="region of interest" description="Disordered" evidence="13">
    <location>
        <begin position="249"/>
        <end position="287"/>
    </location>
</feature>
<dbReference type="InterPro" id="IPR003593">
    <property type="entry name" value="AAA+_ATPase"/>
</dbReference>
<evidence type="ECO:0000256" key="2">
    <source>
        <dbReference type="ARBA" id="ARBA00004651"/>
    </source>
</evidence>
<evidence type="ECO:0000259" key="16">
    <source>
        <dbReference type="PROSITE" id="PS50929"/>
    </source>
</evidence>
<keyword evidence="7" id="KW-0274">FAD</keyword>
<keyword evidence="4" id="KW-0285">Flavoprotein</keyword>
<keyword evidence="10 14" id="KW-0472">Membrane</keyword>
<evidence type="ECO:0000259" key="17">
    <source>
        <dbReference type="PROSITE" id="PS51384"/>
    </source>
</evidence>
<feature type="domain" description="ABC transporter" evidence="15">
    <location>
        <begin position="625"/>
        <end position="858"/>
    </location>
</feature>